<protein>
    <submittedName>
        <fullName evidence="1">Uncharacterized protein</fullName>
    </submittedName>
</protein>
<organism evidence="1 2">
    <name type="scientific">Xenorhabdus bovienii str. feltiae Moldova</name>
    <dbReference type="NCBI Taxonomy" id="1398200"/>
    <lineage>
        <taxon>Bacteria</taxon>
        <taxon>Pseudomonadati</taxon>
        <taxon>Pseudomonadota</taxon>
        <taxon>Gammaproteobacteria</taxon>
        <taxon>Enterobacterales</taxon>
        <taxon>Morganellaceae</taxon>
        <taxon>Xenorhabdus</taxon>
    </lineage>
</organism>
<accession>A0A077NRF5</accession>
<dbReference type="Proteomes" id="UP000028487">
    <property type="component" value="Unassembled WGS sequence"/>
</dbReference>
<sequence>MTMSEIMKMKLEDEKNRVLSSFSVIKKDEGFIVDYIANCNESSASDILDKIKEILLLIHENSFSTWPSIDKWSSILPKEFVSSFSDSDDSDDWTLNDWLYWLEPENRAWFLWDVKELGSKCLKISIVVYEHPFPWEALEVLFMKMGTDELEEETF</sequence>
<dbReference type="HOGENOM" id="CLU_1675741_0_0_6"/>
<name>A0A077NRF5_XENBV</name>
<dbReference type="AlphaFoldDB" id="A0A077NRF5"/>
<dbReference type="EMBL" id="CBSV010000133">
    <property type="protein sequence ID" value="CDH01455.1"/>
    <property type="molecule type" value="Genomic_DNA"/>
</dbReference>
<evidence type="ECO:0000313" key="2">
    <source>
        <dbReference type="Proteomes" id="UP000028487"/>
    </source>
</evidence>
<dbReference type="RefSeq" id="WP_038206906.1">
    <property type="nucleotide sequence ID" value="NZ_CAWLWD010000184.1"/>
</dbReference>
<comment type="caution">
    <text evidence="1">The sequence shown here is derived from an EMBL/GenBank/DDBJ whole genome shotgun (WGS) entry which is preliminary data.</text>
</comment>
<proteinExistence type="predicted"/>
<reference evidence="1" key="1">
    <citation type="submission" date="2013-07" db="EMBL/GenBank/DDBJ databases">
        <title>Sub-species coevolution in mutualistic symbiosis.</title>
        <authorList>
            <person name="Murfin K."/>
            <person name="Klassen J."/>
            <person name="Lee M."/>
            <person name="Forst S."/>
            <person name="Stock P."/>
            <person name="Goodrich-Blair H."/>
        </authorList>
    </citation>
    <scope>NUCLEOTIDE SEQUENCE [LARGE SCALE GENOMIC DNA]</scope>
    <source>
        <strain evidence="1">Feltiae Moldova</strain>
    </source>
</reference>
<evidence type="ECO:0000313" key="1">
    <source>
        <dbReference type="EMBL" id="CDH01455.1"/>
    </source>
</evidence>
<gene>
    <name evidence="1" type="ORF">XBFM1_2180004</name>
</gene>